<dbReference type="OrthoDB" id="9793283at2"/>
<evidence type="ECO:0000313" key="9">
    <source>
        <dbReference type="Proteomes" id="UP000310334"/>
    </source>
</evidence>
<protein>
    <submittedName>
        <fullName evidence="8">Multidrug efflux MFS transporter NorA</fullName>
    </submittedName>
</protein>
<organism evidence="8 9">
    <name type="scientific">Metabacillus sediminilitoris</name>
    <dbReference type="NCBI Taxonomy" id="2567941"/>
    <lineage>
        <taxon>Bacteria</taxon>
        <taxon>Bacillati</taxon>
        <taxon>Bacillota</taxon>
        <taxon>Bacilli</taxon>
        <taxon>Bacillales</taxon>
        <taxon>Bacillaceae</taxon>
        <taxon>Metabacillus</taxon>
    </lineage>
</organism>
<dbReference type="AlphaFoldDB" id="A0A4S4C3F8"/>
<comment type="caution">
    <text evidence="8">The sequence shown here is derived from an EMBL/GenBank/DDBJ whole genome shotgun (WGS) entry which is preliminary data.</text>
</comment>
<dbReference type="Pfam" id="PF07690">
    <property type="entry name" value="MFS_1"/>
    <property type="match status" value="1"/>
</dbReference>
<dbReference type="PROSITE" id="PS00216">
    <property type="entry name" value="SUGAR_TRANSPORT_1"/>
    <property type="match status" value="1"/>
</dbReference>
<dbReference type="PANTHER" id="PTHR23506">
    <property type="entry name" value="GH10249P"/>
    <property type="match status" value="1"/>
</dbReference>
<sequence length="400" mass="43276">MKTHKVTLGLLLMNLFIAFLGIGLVIPVLPTLMNELGITGTTVGYLTAAFAIAQLIVSPFAGKAVDKWGRKIMIVIGLFIFGISEFLFGIGREIEMLFISRILGGISAAFIMPAVTAFIADITNLDTRPKALGYMSAAISTGFIIGPGIGGFLAGFGTRIPFFFAGALGTIAAILSIILLSEPNRKEEINEQGSDGKIGFKRIIAPKYFLAFILIFIASFGLAAFESFFSLFVDHKFQFKPFDIAIVITGGAIFGAVSQVLLFDRLTRIWGEIKLIRYSLIVSALLVFLMTVVHSYFSILLVTFIVFVGFDLFRPAVTSYLSSIAGNEQGFVGGMNSMFTSLANISGPILGGILFDIDINYPYYFATVILSLGIVITLFWKKQANDSSNEVKASVANSSN</sequence>
<evidence type="ECO:0000256" key="4">
    <source>
        <dbReference type="ARBA" id="ARBA00022692"/>
    </source>
</evidence>
<evidence type="ECO:0000313" key="8">
    <source>
        <dbReference type="EMBL" id="THF82280.1"/>
    </source>
</evidence>
<dbReference type="InterPro" id="IPR001958">
    <property type="entry name" value="Tet-R_TetA/multi-R_MdtG-like"/>
</dbReference>
<name>A0A4S4C3F8_9BACI</name>
<keyword evidence="3" id="KW-0813">Transport</keyword>
<comment type="subcellular location">
    <subcellularLocation>
        <location evidence="1">Cell membrane</location>
        <topology evidence="1">Multi-pass membrane protein</topology>
    </subcellularLocation>
</comment>
<keyword evidence="4" id="KW-0812">Transmembrane</keyword>
<dbReference type="PROSITE" id="PS50850">
    <property type="entry name" value="MFS"/>
    <property type="match status" value="1"/>
</dbReference>
<dbReference type="InterPro" id="IPR020846">
    <property type="entry name" value="MFS_dom"/>
</dbReference>
<accession>A0A4S4C3F8</accession>
<gene>
    <name evidence="8" type="primary">norA</name>
    <name evidence="8" type="ORF">E6W99_02240</name>
</gene>
<dbReference type="InterPro" id="IPR050930">
    <property type="entry name" value="MFS_Vesicular_Transporter"/>
</dbReference>
<evidence type="ECO:0000256" key="5">
    <source>
        <dbReference type="ARBA" id="ARBA00022989"/>
    </source>
</evidence>
<evidence type="ECO:0000256" key="6">
    <source>
        <dbReference type="ARBA" id="ARBA00023136"/>
    </source>
</evidence>
<reference evidence="8 9" key="1">
    <citation type="submission" date="2019-04" db="EMBL/GenBank/DDBJ databases">
        <title>Bacillus sediminilitoris sp. nov., isolated from a tidal flat sediment on the East China Sea.</title>
        <authorList>
            <person name="Wei Y."/>
            <person name="Mao H."/>
            <person name="Fang J."/>
        </authorList>
    </citation>
    <scope>NUCLEOTIDE SEQUENCE [LARGE SCALE GENOMIC DNA]</scope>
    <source>
        <strain evidence="8 9">DSL-17</strain>
    </source>
</reference>
<dbReference type="PANTHER" id="PTHR23506:SF23">
    <property type="entry name" value="GH10249P"/>
    <property type="match status" value="1"/>
</dbReference>
<dbReference type="PRINTS" id="PR01035">
    <property type="entry name" value="TCRTETA"/>
</dbReference>
<evidence type="ECO:0000256" key="1">
    <source>
        <dbReference type="ARBA" id="ARBA00004651"/>
    </source>
</evidence>
<evidence type="ECO:0000256" key="3">
    <source>
        <dbReference type="ARBA" id="ARBA00022448"/>
    </source>
</evidence>
<keyword evidence="6" id="KW-0472">Membrane</keyword>
<proteinExistence type="inferred from homology"/>
<dbReference type="InterPro" id="IPR005829">
    <property type="entry name" value="Sugar_transporter_CS"/>
</dbReference>
<evidence type="ECO:0000259" key="7">
    <source>
        <dbReference type="PROSITE" id="PS50850"/>
    </source>
</evidence>
<dbReference type="Proteomes" id="UP000310334">
    <property type="component" value="Unassembled WGS sequence"/>
</dbReference>
<dbReference type="GO" id="GO:0022857">
    <property type="term" value="F:transmembrane transporter activity"/>
    <property type="evidence" value="ECO:0007669"/>
    <property type="project" value="InterPro"/>
</dbReference>
<dbReference type="InterPro" id="IPR011701">
    <property type="entry name" value="MFS"/>
</dbReference>
<keyword evidence="5" id="KW-1133">Transmembrane helix</keyword>
<dbReference type="SUPFAM" id="SSF103473">
    <property type="entry name" value="MFS general substrate transporter"/>
    <property type="match status" value="1"/>
</dbReference>
<dbReference type="InterPro" id="IPR036259">
    <property type="entry name" value="MFS_trans_sf"/>
</dbReference>
<feature type="domain" description="Major facilitator superfamily (MFS) profile" evidence="7">
    <location>
        <begin position="7"/>
        <end position="385"/>
    </location>
</feature>
<dbReference type="CDD" id="cd17325">
    <property type="entry name" value="MFS_MdtG_SLC18_like"/>
    <property type="match status" value="1"/>
</dbReference>
<comment type="similarity">
    <text evidence="2">Belongs to the major facilitator superfamily. TCR/Tet family.</text>
</comment>
<dbReference type="GO" id="GO:0005886">
    <property type="term" value="C:plasma membrane"/>
    <property type="evidence" value="ECO:0007669"/>
    <property type="project" value="UniProtKB-SubCell"/>
</dbReference>
<dbReference type="EMBL" id="SSNT01000002">
    <property type="protein sequence ID" value="THF82280.1"/>
    <property type="molecule type" value="Genomic_DNA"/>
</dbReference>
<evidence type="ECO:0000256" key="2">
    <source>
        <dbReference type="ARBA" id="ARBA00007520"/>
    </source>
</evidence>
<keyword evidence="9" id="KW-1185">Reference proteome</keyword>
<dbReference type="Gene3D" id="1.20.1250.20">
    <property type="entry name" value="MFS general substrate transporter like domains"/>
    <property type="match status" value="1"/>
</dbReference>
<dbReference type="RefSeq" id="WP_136351506.1">
    <property type="nucleotide sequence ID" value="NZ_CP046266.1"/>
</dbReference>